<protein>
    <submittedName>
        <fullName evidence="1">Uncharacterized protein</fullName>
    </submittedName>
</protein>
<dbReference type="RefSeq" id="WP_123122199.1">
    <property type="nucleotide sequence ID" value="NZ_RJJR01000018.1"/>
</dbReference>
<dbReference type="OrthoDB" id="1122968at2"/>
<dbReference type="EMBL" id="RJJR01000018">
    <property type="protein sequence ID" value="RNI33574.1"/>
    <property type="molecule type" value="Genomic_DNA"/>
</dbReference>
<organism evidence="1 2">
    <name type="scientific">Hanamia caeni</name>
    <dbReference type="NCBI Taxonomy" id="2294116"/>
    <lineage>
        <taxon>Bacteria</taxon>
        <taxon>Pseudomonadati</taxon>
        <taxon>Bacteroidota</taxon>
        <taxon>Chitinophagia</taxon>
        <taxon>Chitinophagales</taxon>
        <taxon>Chitinophagaceae</taxon>
        <taxon>Hanamia</taxon>
    </lineage>
</organism>
<keyword evidence="2" id="KW-1185">Reference proteome</keyword>
<accession>A0A3M9N6Y9</accession>
<comment type="caution">
    <text evidence="1">The sequence shown here is derived from an EMBL/GenBank/DDBJ whole genome shotgun (WGS) entry which is preliminary data.</text>
</comment>
<evidence type="ECO:0000313" key="1">
    <source>
        <dbReference type="EMBL" id="RNI33574.1"/>
    </source>
</evidence>
<dbReference type="Proteomes" id="UP000267223">
    <property type="component" value="Unassembled WGS sequence"/>
</dbReference>
<proteinExistence type="predicted"/>
<dbReference type="AlphaFoldDB" id="A0A3M9N6Y9"/>
<gene>
    <name evidence="1" type="ORF">EFY79_18300</name>
</gene>
<name>A0A3M9N6Y9_9BACT</name>
<sequence length="67" mass="7764">MVIERTSKEIIFRLPSSTKLKDLQDIADLFTFGEISQKSKASQKEVDDLVKKIKKGRWNKTRQKIGL</sequence>
<evidence type="ECO:0000313" key="2">
    <source>
        <dbReference type="Proteomes" id="UP000267223"/>
    </source>
</evidence>
<reference evidence="1 2" key="1">
    <citation type="submission" date="2018-11" db="EMBL/GenBank/DDBJ databases">
        <title>Draft genome sequence of Ferruginibacter sp. BO-59.</title>
        <authorList>
            <person name="Im W.T."/>
        </authorList>
    </citation>
    <scope>NUCLEOTIDE SEQUENCE [LARGE SCALE GENOMIC DNA]</scope>
    <source>
        <strain evidence="1 2">BO-59</strain>
    </source>
</reference>